<dbReference type="InterPro" id="IPR029056">
    <property type="entry name" value="Ribokinase-like"/>
</dbReference>
<dbReference type="SUPFAM" id="SSF53613">
    <property type="entry name" value="Ribokinase-like"/>
    <property type="match status" value="1"/>
</dbReference>
<comment type="caution">
    <text evidence="6">Lacks conserved residue(s) required for the propagation of feature annotation.</text>
</comment>
<dbReference type="PATRIC" id="fig|1618350.3.peg.678"/>
<keyword evidence="8" id="KW-0808">Transferase</keyword>
<protein>
    <recommendedName>
        <fullName evidence="6">ADP-dependent (S)-NAD(P)H-hydrate dehydratase</fullName>
        <ecNumber evidence="6">4.2.1.136</ecNumber>
    </recommendedName>
    <alternativeName>
        <fullName evidence="6">ADP-dependent NAD(P)HX dehydratase</fullName>
    </alternativeName>
</protein>
<evidence type="ECO:0000259" key="7">
    <source>
        <dbReference type="PROSITE" id="PS51383"/>
    </source>
</evidence>
<dbReference type="HAMAP" id="MF_01965">
    <property type="entry name" value="NADHX_dehydratase"/>
    <property type="match status" value="1"/>
</dbReference>
<dbReference type="GO" id="GO:0052855">
    <property type="term" value="F:ADP-dependent NAD(P)H-hydrate dehydratase activity"/>
    <property type="evidence" value="ECO:0007669"/>
    <property type="project" value="UniProtKB-UniRule"/>
</dbReference>
<reference evidence="8 9" key="1">
    <citation type="journal article" date="2015" name="Nature">
        <title>rRNA introns, odd ribosomes, and small enigmatic genomes across a large radiation of phyla.</title>
        <authorList>
            <person name="Brown C.T."/>
            <person name="Hug L.A."/>
            <person name="Thomas B.C."/>
            <person name="Sharon I."/>
            <person name="Castelle C.J."/>
            <person name="Singh A."/>
            <person name="Wilkins M.J."/>
            <person name="Williams K.H."/>
            <person name="Banfield J.F."/>
        </authorList>
    </citation>
    <scope>NUCLEOTIDE SEQUENCE [LARGE SCALE GENOMIC DNA]</scope>
</reference>
<sequence length="266" mass="29358">MITQINSEIVKNLVQPLPSSHKGNNGRILIIGGSEKYHGAPILAAKMASKIVDVVYFFSAITNNEIVKKMKSELAEFIILTSVDLPQYIPLVDVVLIGIGMEQTKETEDTINNFLKYYPEKKVVIDADAIKMVDKSFLNRHCILTPHAKEFEILFHLPATSENVFMMSKQYHAIILLKGQKDYVSDGEDLWENVTGNAGMTKGGTGDVLSGLITALAAKNELCLAAKAGVFINGYAGDRLKKKVSFFFNASDLVAEIPYVLKELTE</sequence>
<dbReference type="GO" id="GO:0005524">
    <property type="term" value="F:ATP binding"/>
    <property type="evidence" value="ECO:0007669"/>
    <property type="project" value="UniProtKB-KW"/>
</dbReference>
<evidence type="ECO:0000256" key="2">
    <source>
        <dbReference type="ARBA" id="ARBA00022840"/>
    </source>
</evidence>
<dbReference type="InterPro" id="IPR017953">
    <property type="entry name" value="Carbohydrate_kinase_pred_CS"/>
</dbReference>
<dbReference type="STRING" id="1618350.UR67_C0004G0044"/>
<dbReference type="PROSITE" id="PS01050">
    <property type="entry name" value="YJEF_C_2"/>
    <property type="match status" value="1"/>
</dbReference>
<evidence type="ECO:0000313" key="8">
    <source>
        <dbReference type="EMBL" id="KKP69647.1"/>
    </source>
</evidence>
<dbReference type="Gene3D" id="3.40.1190.20">
    <property type="match status" value="1"/>
</dbReference>
<keyword evidence="2 6" id="KW-0067">ATP-binding</keyword>
<dbReference type="GO" id="GO:0016301">
    <property type="term" value="F:kinase activity"/>
    <property type="evidence" value="ECO:0007669"/>
    <property type="project" value="UniProtKB-KW"/>
</dbReference>
<dbReference type="EC" id="4.2.1.136" evidence="6"/>
<evidence type="ECO:0000313" key="9">
    <source>
        <dbReference type="Proteomes" id="UP000034581"/>
    </source>
</evidence>
<comment type="caution">
    <text evidence="8">The sequence shown here is derived from an EMBL/GenBank/DDBJ whole genome shotgun (WGS) entry which is preliminary data.</text>
</comment>
<feature type="binding site" evidence="6">
    <location>
        <position position="147"/>
    </location>
    <ligand>
        <name>(6S)-NADPHX</name>
        <dbReference type="ChEBI" id="CHEBI:64076"/>
    </ligand>
</feature>
<comment type="similarity">
    <text evidence="6">Belongs to the NnrD/CARKD family.</text>
</comment>
<feature type="domain" description="YjeF C-terminal" evidence="7">
    <location>
        <begin position="5"/>
        <end position="264"/>
    </location>
</feature>
<proteinExistence type="inferred from homology"/>
<evidence type="ECO:0000256" key="3">
    <source>
        <dbReference type="ARBA" id="ARBA00022857"/>
    </source>
</evidence>
<comment type="cofactor">
    <cofactor evidence="6">
        <name>Mg(2+)</name>
        <dbReference type="ChEBI" id="CHEBI:18420"/>
    </cofactor>
</comment>
<evidence type="ECO:0000256" key="1">
    <source>
        <dbReference type="ARBA" id="ARBA00022741"/>
    </source>
</evidence>
<dbReference type="GO" id="GO:0110051">
    <property type="term" value="P:metabolite repair"/>
    <property type="evidence" value="ECO:0007669"/>
    <property type="project" value="TreeGrafter"/>
</dbReference>
<feature type="binding site" evidence="6">
    <location>
        <position position="100"/>
    </location>
    <ligand>
        <name>(6S)-NADPHX</name>
        <dbReference type="ChEBI" id="CHEBI:64076"/>
    </ligand>
</feature>
<name>A0A0G0EQQ8_UNCC3</name>
<feature type="binding site" evidence="6">
    <location>
        <position position="40"/>
    </location>
    <ligand>
        <name>(6S)-NADPHX</name>
        <dbReference type="ChEBI" id="CHEBI:64076"/>
    </ligand>
</feature>
<keyword evidence="3 6" id="KW-0521">NADP</keyword>
<comment type="subunit">
    <text evidence="6">Homotetramer.</text>
</comment>
<dbReference type="Pfam" id="PF01256">
    <property type="entry name" value="Carb_kinase"/>
    <property type="match status" value="1"/>
</dbReference>
<evidence type="ECO:0000256" key="6">
    <source>
        <dbReference type="HAMAP-Rule" id="MF_01965"/>
    </source>
</evidence>
<evidence type="ECO:0000256" key="4">
    <source>
        <dbReference type="ARBA" id="ARBA00023027"/>
    </source>
</evidence>
<dbReference type="GO" id="GO:0046496">
    <property type="term" value="P:nicotinamide nucleotide metabolic process"/>
    <property type="evidence" value="ECO:0007669"/>
    <property type="project" value="UniProtKB-UniRule"/>
</dbReference>
<dbReference type="PANTHER" id="PTHR12592:SF0">
    <property type="entry name" value="ATP-DEPENDENT (S)-NAD(P)H-HYDRATE DEHYDRATASE"/>
    <property type="match status" value="1"/>
</dbReference>
<keyword evidence="4 6" id="KW-0520">NAD</keyword>
<accession>A0A0G0EQQ8</accession>
<feature type="binding site" evidence="6">
    <location>
        <position position="207"/>
    </location>
    <ligand>
        <name>(6S)-NADPHX</name>
        <dbReference type="ChEBI" id="CHEBI:64076"/>
    </ligand>
</feature>
<dbReference type="CDD" id="cd01171">
    <property type="entry name" value="YXKO-related"/>
    <property type="match status" value="1"/>
</dbReference>
<organism evidence="8 9">
    <name type="scientific">candidate division CPR3 bacterium GW2011_GWF2_35_18</name>
    <dbReference type="NCBI Taxonomy" id="1618350"/>
    <lineage>
        <taxon>Bacteria</taxon>
        <taxon>Bacteria division CPR3</taxon>
    </lineage>
</organism>
<dbReference type="AlphaFoldDB" id="A0A0G0EQQ8"/>
<dbReference type="EMBL" id="LBQB01000004">
    <property type="protein sequence ID" value="KKP69647.1"/>
    <property type="molecule type" value="Genomic_DNA"/>
</dbReference>
<dbReference type="NCBIfam" id="TIGR00196">
    <property type="entry name" value="yjeF_cterm"/>
    <property type="match status" value="1"/>
</dbReference>
<keyword evidence="5 6" id="KW-0456">Lyase</keyword>
<comment type="catalytic activity">
    <reaction evidence="6">
        <text>(6S)-NADPHX + ADP = AMP + phosphate + NADPH + H(+)</text>
        <dbReference type="Rhea" id="RHEA:32235"/>
        <dbReference type="ChEBI" id="CHEBI:15378"/>
        <dbReference type="ChEBI" id="CHEBI:43474"/>
        <dbReference type="ChEBI" id="CHEBI:57783"/>
        <dbReference type="ChEBI" id="CHEBI:64076"/>
        <dbReference type="ChEBI" id="CHEBI:456215"/>
        <dbReference type="ChEBI" id="CHEBI:456216"/>
        <dbReference type="EC" id="4.2.1.136"/>
    </reaction>
</comment>
<comment type="function">
    <text evidence="6">Catalyzes the dehydration of the S-form of NAD(P)HX at the expense of ADP, which is converted to AMP. Together with NAD(P)HX epimerase, which catalyzes the epimerization of the S- and R-forms, the enzyme allows the repair of both epimers of NAD(P)HX, a damaged form of NAD(P)H that is a result of enzymatic or heat-dependent hydration.</text>
</comment>
<keyword evidence="1 6" id="KW-0547">Nucleotide-binding</keyword>
<dbReference type="InterPro" id="IPR000631">
    <property type="entry name" value="CARKD"/>
</dbReference>
<gene>
    <name evidence="6" type="primary">nnrD</name>
    <name evidence="8" type="ORF">UR67_C0004G0044</name>
</gene>
<dbReference type="PROSITE" id="PS51383">
    <property type="entry name" value="YJEF_C_3"/>
    <property type="match status" value="1"/>
</dbReference>
<keyword evidence="8" id="KW-0418">Kinase</keyword>
<dbReference type="PANTHER" id="PTHR12592">
    <property type="entry name" value="ATP-DEPENDENT (S)-NAD(P)H-HYDRATE DEHYDRATASE FAMILY MEMBER"/>
    <property type="match status" value="1"/>
</dbReference>
<dbReference type="Proteomes" id="UP000034581">
    <property type="component" value="Unassembled WGS sequence"/>
</dbReference>
<evidence type="ECO:0000256" key="5">
    <source>
        <dbReference type="ARBA" id="ARBA00023239"/>
    </source>
</evidence>
<comment type="catalytic activity">
    <reaction evidence="6">
        <text>(6S)-NADHX + ADP = AMP + phosphate + NADH + H(+)</text>
        <dbReference type="Rhea" id="RHEA:32223"/>
        <dbReference type="ChEBI" id="CHEBI:15378"/>
        <dbReference type="ChEBI" id="CHEBI:43474"/>
        <dbReference type="ChEBI" id="CHEBI:57945"/>
        <dbReference type="ChEBI" id="CHEBI:64074"/>
        <dbReference type="ChEBI" id="CHEBI:456215"/>
        <dbReference type="ChEBI" id="CHEBI:456216"/>
        <dbReference type="EC" id="4.2.1.136"/>
    </reaction>
</comment>
<feature type="binding site" evidence="6">
    <location>
        <position position="206"/>
    </location>
    <ligand>
        <name>AMP</name>
        <dbReference type="ChEBI" id="CHEBI:456215"/>
    </ligand>
</feature>